<dbReference type="Gene3D" id="2.40.10.10">
    <property type="entry name" value="Trypsin-like serine proteases"/>
    <property type="match status" value="2"/>
</dbReference>
<comment type="similarity">
    <text evidence="1">Belongs to the peptidase S1C family.</text>
</comment>
<dbReference type="InterPro" id="IPR043504">
    <property type="entry name" value="Peptidase_S1_PA_chymotrypsin"/>
</dbReference>
<keyword evidence="5" id="KW-0472">Membrane</keyword>
<keyword evidence="3" id="KW-0378">Hydrolase</keyword>
<feature type="transmembrane region" description="Helical" evidence="5">
    <location>
        <begin position="80"/>
        <end position="105"/>
    </location>
</feature>
<organism evidence="7 8">
    <name type="scientific">Allofournierella massiliensis</name>
    <dbReference type="NCBI Taxonomy" id="1650663"/>
    <lineage>
        <taxon>Bacteria</taxon>
        <taxon>Bacillati</taxon>
        <taxon>Bacillota</taxon>
        <taxon>Clostridia</taxon>
        <taxon>Eubacteriales</taxon>
        <taxon>Oscillospiraceae</taxon>
        <taxon>Allofournierella</taxon>
    </lineage>
</organism>
<comment type="caution">
    <text evidence="7">The sequence shown here is derived from an EMBL/GenBank/DDBJ whole genome shotgun (WGS) entry which is preliminary data.</text>
</comment>
<dbReference type="InterPro" id="IPR001940">
    <property type="entry name" value="Peptidase_S1C"/>
</dbReference>
<keyword evidence="5" id="KW-0812">Transmembrane</keyword>
<dbReference type="Pfam" id="PF13180">
    <property type="entry name" value="PDZ_2"/>
    <property type="match status" value="1"/>
</dbReference>
<dbReference type="PANTHER" id="PTHR43343">
    <property type="entry name" value="PEPTIDASE S12"/>
    <property type="match status" value="1"/>
</dbReference>
<evidence type="ECO:0000313" key="7">
    <source>
        <dbReference type="EMBL" id="MDM8202245.1"/>
    </source>
</evidence>
<protein>
    <submittedName>
        <fullName evidence="7">Trypsin-like peptidase domain-containing protein</fullName>
    </submittedName>
</protein>
<dbReference type="InterPro" id="IPR036034">
    <property type="entry name" value="PDZ_sf"/>
</dbReference>
<sequence>MENKWEYDYSGTYPNSGGNNPTPASYTPMGPTGEPSMGAGAGTDYTTPGASMPGFGPSAPMGGEPQPPRMKKSHPRLKKIGAGALALVLVAGVSFGGGYAGFYLADKTSSARIVYQSANPSGTATSSTDGSTSLDPLVSVINAITPSVVEITTEQMVTTSYGFWGGQQIVSGAGSGVIYTEDGYIITNNHVVEGAEQITVKLNDGTTYSATLVGADSQSDIAVIKIDATGLTPAVLGDSDTISIGETAIAVGNPSNLGVTSTDGIISALNRSVTVEGNTMNLIQTSAAISPGNSGGGLFNSRGELIGIVNAKNADENAEGLGFAIPINAVKAVAQDLIENGYVTGRPALGITVVSITDAQTAMQYGVSTLGAYVQSVTEGSGAANAGMKVGDRIVSVGTKTVTSATDVTNALQDYSAGDTVQVQVDRNGELITLNVVLGEKTQA</sequence>
<gene>
    <name evidence="7" type="ORF">QUW08_13220</name>
</gene>
<feature type="compositionally biased region" description="Polar residues" evidence="4">
    <location>
        <begin position="12"/>
        <end position="25"/>
    </location>
</feature>
<reference evidence="7 8" key="2">
    <citation type="submission" date="2023-06" db="EMBL/GenBank/DDBJ databases">
        <title>Identification and characterization of horizontal gene transfer across gut microbiota members of farm animals based on homology search.</title>
        <authorList>
            <person name="Schwarzerova J."/>
            <person name="Nykrynova M."/>
            <person name="Jureckova K."/>
            <person name="Cejkova D."/>
            <person name="Rychlik I."/>
        </authorList>
    </citation>
    <scope>NUCLEOTIDE SEQUENCE [LARGE SCALE GENOMIC DNA]</scope>
    <source>
        <strain evidence="7 8">ET340</strain>
    </source>
</reference>
<evidence type="ECO:0000256" key="3">
    <source>
        <dbReference type="ARBA" id="ARBA00022801"/>
    </source>
</evidence>
<dbReference type="EMBL" id="JAUDCL010000031">
    <property type="protein sequence ID" value="MDM8202245.1"/>
    <property type="molecule type" value="Genomic_DNA"/>
</dbReference>
<keyword evidence="8" id="KW-1185">Reference proteome</keyword>
<evidence type="ECO:0000256" key="4">
    <source>
        <dbReference type="SAM" id="MobiDB-lite"/>
    </source>
</evidence>
<evidence type="ECO:0000256" key="2">
    <source>
        <dbReference type="ARBA" id="ARBA00022670"/>
    </source>
</evidence>
<dbReference type="SUPFAM" id="SSF50494">
    <property type="entry name" value="Trypsin-like serine proteases"/>
    <property type="match status" value="1"/>
</dbReference>
<keyword evidence="5" id="KW-1133">Transmembrane helix</keyword>
<name>A0ABT7UTL8_9FIRM</name>
<evidence type="ECO:0000256" key="5">
    <source>
        <dbReference type="SAM" id="Phobius"/>
    </source>
</evidence>
<feature type="domain" description="PDZ" evidence="6">
    <location>
        <begin position="353"/>
        <end position="429"/>
    </location>
</feature>
<dbReference type="PROSITE" id="PS50106">
    <property type="entry name" value="PDZ"/>
    <property type="match status" value="1"/>
</dbReference>
<dbReference type="InterPro" id="IPR051201">
    <property type="entry name" value="Chloro_Bact_Ser_Proteases"/>
</dbReference>
<evidence type="ECO:0000259" key="6">
    <source>
        <dbReference type="PROSITE" id="PS50106"/>
    </source>
</evidence>
<dbReference type="PRINTS" id="PR00834">
    <property type="entry name" value="PROTEASES2C"/>
</dbReference>
<accession>A0ABT7UTL8</accession>
<dbReference type="Proteomes" id="UP001529380">
    <property type="component" value="Unassembled WGS sequence"/>
</dbReference>
<dbReference type="InterPro" id="IPR001478">
    <property type="entry name" value="PDZ"/>
</dbReference>
<reference evidence="7 8" key="3">
    <citation type="submission" date="2023-06" db="EMBL/GenBank/DDBJ databases">
        <authorList>
            <person name="Zeman M."/>
            <person name="Kubasova T."/>
            <person name="Jahodarova E."/>
            <person name="Nykrynova M."/>
            <person name="Rychlik I."/>
        </authorList>
    </citation>
    <scope>NUCLEOTIDE SEQUENCE [LARGE SCALE GENOMIC DNA]</scope>
    <source>
        <strain evidence="7 8">ET340</strain>
    </source>
</reference>
<dbReference type="SUPFAM" id="SSF50156">
    <property type="entry name" value="PDZ domain-like"/>
    <property type="match status" value="1"/>
</dbReference>
<dbReference type="PANTHER" id="PTHR43343:SF3">
    <property type="entry name" value="PROTEASE DO-LIKE 8, CHLOROPLASTIC"/>
    <property type="match status" value="1"/>
</dbReference>
<dbReference type="Gene3D" id="2.30.42.10">
    <property type="match status" value="1"/>
</dbReference>
<dbReference type="Pfam" id="PF13365">
    <property type="entry name" value="Trypsin_2"/>
    <property type="match status" value="1"/>
</dbReference>
<reference evidence="8" key="1">
    <citation type="submission" date="2023-06" db="EMBL/GenBank/DDBJ databases">
        <title>Identification and characterization of horizontal gene transfer across gut microbiota members of farm animals based on homology search.</title>
        <authorList>
            <person name="Zeman M."/>
            <person name="Kubasova T."/>
            <person name="Jahodarova E."/>
            <person name="Nykrynova M."/>
            <person name="Rychlik I."/>
        </authorList>
    </citation>
    <scope>NUCLEOTIDE SEQUENCE [LARGE SCALE GENOMIC DNA]</scope>
    <source>
        <strain evidence="8">ET340</strain>
    </source>
</reference>
<dbReference type="SMART" id="SM00228">
    <property type="entry name" value="PDZ"/>
    <property type="match status" value="1"/>
</dbReference>
<proteinExistence type="inferred from homology"/>
<evidence type="ECO:0000313" key="8">
    <source>
        <dbReference type="Proteomes" id="UP001529380"/>
    </source>
</evidence>
<dbReference type="InterPro" id="IPR009003">
    <property type="entry name" value="Peptidase_S1_PA"/>
</dbReference>
<dbReference type="RefSeq" id="WP_289600581.1">
    <property type="nucleotide sequence ID" value="NZ_JAUDCL010000031.1"/>
</dbReference>
<evidence type="ECO:0000256" key="1">
    <source>
        <dbReference type="ARBA" id="ARBA00010541"/>
    </source>
</evidence>
<keyword evidence="2" id="KW-0645">Protease</keyword>
<feature type="region of interest" description="Disordered" evidence="4">
    <location>
        <begin position="1"/>
        <end position="74"/>
    </location>
</feature>